<dbReference type="Gene3D" id="3.90.960.10">
    <property type="entry name" value="YbaK/aminoacyl-tRNA synthetase-associated domain"/>
    <property type="match status" value="1"/>
</dbReference>
<proteinExistence type="predicted"/>
<dbReference type="SUPFAM" id="SSF55826">
    <property type="entry name" value="YbaK/ProRS associated domain"/>
    <property type="match status" value="1"/>
</dbReference>
<dbReference type="RefSeq" id="WP_075622460.1">
    <property type="nucleotide sequence ID" value="NZ_CP015607.1"/>
</dbReference>
<dbReference type="Proteomes" id="UP000185426">
    <property type="component" value="Chromosome"/>
</dbReference>
<organism evidence="2 3">
    <name type="scientific">Bacillus safensis</name>
    <dbReference type="NCBI Taxonomy" id="561879"/>
    <lineage>
        <taxon>Bacteria</taxon>
        <taxon>Bacillati</taxon>
        <taxon>Bacillota</taxon>
        <taxon>Bacilli</taxon>
        <taxon>Bacillales</taxon>
        <taxon>Bacillaceae</taxon>
        <taxon>Bacillus</taxon>
    </lineage>
</organism>
<evidence type="ECO:0000313" key="2">
    <source>
        <dbReference type="EMBL" id="APT46315.1"/>
    </source>
</evidence>
<reference evidence="2 3" key="1">
    <citation type="submission" date="2016-05" db="EMBL/GenBank/DDBJ databases">
        <title>Complete Genome and Methylome Analysis of Psychrotrophic Bacterial Isolates from Antarctic Lake Untersee.</title>
        <authorList>
            <person name="Fomenkov A."/>
            <person name="Akimov V.N."/>
            <person name="Vasilyeva L.V."/>
            <person name="Andersen D."/>
            <person name="Vincze T."/>
            <person name="Roberts R.J."/>
        </authorList>
    </citation>
    <scope>NUCLEOTIDE SEQUENCE [LARGE SCALE GENOMIC DNA]</scope>
    <source>
        <strain evidence="2 3">U14-5</strain>
    </source>
</reference>
<dbReference type="InterPro" id="IPR007214">
    <property type="entry name" value="YbaK/aa-tRNA-synth-assoc-dom"/>
</dbReference>
<evidence type="ECO:0000259" key="1">
    <source>
        <dbReference type="Pfam" id="PF04073"/>
    </source>
</evidence>
<sequence>MSIKQVKDYFKQYDMDTRIQEFSVSSATVDLAASALGCEPERIAKTLSFLVNGQAILVVTSGDAKVDNKKFKEYFKTKAKMLSPHEVVDLVGHEIGGVCPFATKNGVSVYLDISLKRFETVYPACGSSNSAIELTIKQLEKYSGYSQWIDVCKGWNDSLTH</sequence>
<gene>
    <name evidence="2" type="ORF">BSA145_10790</name>
</gene>
<dbReference type="AlphaFoldDB" id="A0A1L6ZIF4"/>
<dbReference type="CDD" id="cd04333">
    <property type="entry name" value="ProX_deacylase"/>
    <property type="match status" value="1"/>
</dbReference>
<dbReference type="Pfam" id="PF04073">
    <property type="entry name" value="tRNA_edit"/>
    <property type="match status" value="1"/>
</dbReference>
<protein>
    <submittedName>
        <fullName evidence="2">EBSC protein</fullName>
    </submittedName>
</protein>
<dbReference type="EMBL" id="CP015607">
    <property type="protein sequence ID" value="APT46315.1"/>
    <property type="molecule type" value="Genomic_DNA"/>
</dbReference>
<evidence type="ECO:0000313" key="3">
    <source>
        <dbReference type="Proteomes" id="UP000185426"/>
    </source>
</evidence>
<dbReference type="InterPro" id="IPR036754">
    <property type="entry name" value="YbaK/aa-tRNA-synt-asso_dom_sf"/>
</dbReference>
<dbReference type="PANTHER" id="PTHR30411:SF1">
    <property type="entry name" value="CYTOPLASMIC PROTEIN"/>
    <property type="match status" value="1"/>
</dbReference>
<dbReference type="PANTHER" id="PTHR30411">
    <property type="entry name" value="CYTOPLASMIC PROTEIN"/>
    <property type="match status" value="1"/>
</dbReference>
<name>A0A1L6ZIF4_BACIA</name>
<accession>A0A1L6ZIF4</accession>
<dbReference type="GO" id="GO:0002161">
    <property type="term" value="F:aminoacyl-tRNA deacylase activity"/>
    <property type="evidence" value="ECO:0007669"/>
    <property type="project" value="InterPro"/>
</dbReference>
<feature type="domain" description="YbaK/aminoacyl-tRNA synthetase-associated" evidence="1">
    <location>
        <begin position="27"/>
        <end position="141"/>
    </location>
</feature>